<dbReference type="GO" id="GO:0008408">
    <property type="term" value="F:3'-5' exonuclease activity"/>
    <property type="evidence" value="ECO:0007669"/>
    <property type="project" value="InterPro"/>
</dbReference>
<gene>
    <name evidence="3" type="ORF">PMEA_00024833</name>
</gene>
<dbReference type="PANTHER" id="PTHR21315">
    <property type="entry name" value="APRATAXIN AND PNK-LIKE FACTOR-RELATED"/>
    <property type="match status" value="1"/>
</dbReference>
<reference evidence="3 4" key="1">
    <citation type="submission" date="2022-05" db="EMBL/GenBank/DDBJ databases">
        <authorList>
            <consortium name="Genoscope - CEA"/>
            <person name="William W."/>
        </authorList>
    </citation>
    <scope>NUCLEOTIDE SEQUENCE [LARGE SCALE GENOMIC DNA]</scope>
</reference>
<dbReference type="InterPro" id="IPR039253">
    <property type="entry name" value="APLF"/>
</dbReference>
<proteinExistence type="predicted"/>
<evidence type="ECO:0000256" key="1">
    <source>
        <dbReference type="SAM" id="MobiDB-lite"/>
    </source>
</evidence>
<protein>
    <recommendedName>
        <fullName evidence="2">PARP catalytic domain-containing protein</fullName>
    </recommendedName>
</protein>
<dbReference type="Pfam" id="PF00644">
    <property type="entry name" value="PARP"/>
    <property type="match status" value="1"/>
</dbReference>
<dbReference type="GO" id="GO:0003906">
    <property type="term" value="F:DNA-(apurinic or apyrimidinic site) endonuclease activity"/>
    <property type="evidence" value="ECO:0007669"/>
    <property type="project" value="InterPro"/>
</dbReference>
<dbReference type="Gene3D" id="3.90.228.10">
    <property type="match status" value="1"/>
</dbReference>
<evidence type="ECO:0000313" key="3">
    <source>
        <dbReference type="EMBL" id="CAH3150683.1"/>
    </source>
</evidence>
<dbReference type="Proteomes" id="UP001159428">
    <property type="component" value="Unassembled WGS sequence"/>
</dbReference>
<dbReference type="GO" id="GO:0006302">
    <property type="term" value="P:double-strand break repair"/>
    <property type="evidence" value="ECO:0007669"/>
    <property type="project" value="InterPro"/>
</dbReference>
<comment type="caution">
    <text evidence="3">The sequence shown here is derived from an EMBL/GenBank/DDBJ whole genome shotgun (WGS) entry which is preliminary data.</text>
</comment>
<dbReference type="EMBL" id="CALNXJ010000048">
    <property type="protein sequence ID" value="CAH3150683.1"/>
    <property type="molecule type" value="Genomic_DNA"/>
</dbReference>
<keyword evidence="4" id="KW-1185">Reference proteome</keyword>
<dbReference type="AlphaFoldDB" id="A0AAU9XMW1"/>
<accession>A0AAU9XMW1</accession>
<feature type="compositionally biased region" description="Acidic residues" evidence="1">
    <location>
        <begin position="132"/>
        <end position="143"/>
    </location>
</feature>
<evidence type="ECO:0000313" key="4">
    <source>
        <dbReference type="Proteomes" id="UP001159428"/>
    </source>
</evidence>
<dbReference type="GO" id="GO:0003950">
    <property type="term" value="F:NAD+ poly-ADP-ribosyltransferase activity"/>
    <property type="evidence" value="ECO:0007669"/>
    <property type="project" value="InterPro"/>
</dbReference>
<dbReference type="InterPro" id="IPR012317">
    <property type="entry name" value="Poly(ADP-ribose)pol_cat_dom"/>
</dbReference>
<feature type="region of interest" description="Disordered" evidence="1">
    <location>
        <begin position="40"/>
        <end position="65"/>
    </location>
</feature>
<evidence type="ECO:0000259" key="2">
    <source>
        <dbReference type="Pfam" id="PF00644"/>
    </source>
</evidence>
<name>A0AAU9XMW1_9CNID</name>
<feature type="compositionally biased region" description="Basic and acidic residues" evidence="1">
    <location>
        <begin position="144"/>
        <end position="159"/>
    </location>
</feature>
<sequence length="450" mass="51982">MFVFCLSQLGMEPEVKRLKTDKKYMKNGVADEKFIISDEFSDSERSTTDNRGDRAERAPDAGNEQLPVCKHGLECNEIDLIHFAEFWHPTDTKLEDYENNNVEAGKHEEEECDVVELPNYQVECTQPVFDDEDLYSDDEEENDKDDKFFPSKSREEHLSGDSLGSQLSRNDTVLSRGPSIVKCYSLLSESERRELIRRAFEMKDLLKKELDKTLEIIDEKNKELRRVHSQLERGQLMVDGEKEALDKDDLCYFPLFAEREYKEGSAAQMHFRLAESQFYRLVDTTDKYRVTKVDYVVNPVMIRRFQRARQKLKEVRGEKMSYPVLAFHGTKETNIHSICDTGFRVPGEANFEHATDIGDYGRGVYFSEYPSYSMKYIRGASRLLLCQVLPGKVYGCTKLIHGEPLEMGHDSHTSPDGKELVIFNSHHILPSYVVHYGEANGDFSYEDTNV</sequence>
<organism evidence="3 4">
    <name type="scientific">Pocillopora meandrina</name>
    <dbReference type="NCBI Taxonomy" id="46732"/>
    <lineage>
        <taxon>Eukaryota</taxon>
        <taxon>Metazoa</taxon>
        <taxon>Cnidaria</taxon>
        <taxon>Anthozoa</taxon>
        <taxon>Hexacorallia</taxon>
        <taxon>Scleractinia</taxon>
        <taxon>Astrocoeniina</taxon>
        <taxon>Pocilloporidae</taxon>
        <taxon>Pocillopora</taxon>
    </lineage>
</organism>
<dbReference type="SUPFAM" id="SSF56399">
    <property type="entry name" value="ADP-ribosylation"/>
    <property type="match status" value="1"/>
</dbReference>
<dbReference type="PANTHER" id="PTHR21315:SF3">
    <property type="entry name" value="PARP DOMAIN-CONTAINING PROTEIN"/>
    <property type="match status" value="1"/>
</dbReference>
<feature type="compositionally biased region" description="Basic and acidic residues" evidence="1">
    <location>
        <begin position="40"/>
        <end position="59"/>
    </location>
</feature>
<feature type="region of interest" description="Disordered" evidence="1">
    <location>
        <begin position="132"/>
        <end position="170"/>
    </location>
</feature>
<feature type="domain" description="PARP catalytic" evidence="2">
    <location>
        <begin position="277"/>
        <end position="408"/>
    </location>
</feature>